<comment type="caution">
    <text evidence="7">The sequence shown here is derived from an EMBL/GenBank/DDBJ whole genome shotgun (WGS) entry which is preliminary data.</text>
</comment>
<dbReference type="GO" id="GO:0009318">
    <property type="term" value="C:exodeoxyribonuclease VII complex"/>
    <property type="evidence" value="ECO:0007669"/>
    <property type="project" value="UniProtKB-UniRule"/>
</dbReference>
<evidence type="ECO:0000256" key="3">
    <source>
        <dbReference type="ARBA" id="ARBA00022722"/>
    </source>
</evidence>
<keyword evidence="3 6" id="KW-0540">Nuclease</keyword>
<dbReference type="Pfam" id="PF02609">
    <property type="entry name" value="Exonuc_VII_S"/>
    <property type="match status" value="1"/>
</dbReference>
<dbReference type="GO" id="GO:0005829">
    <property type="term" value="C:cytosol"/>
    <property type="evidence" value="ECO:0007669"/>
    <property type="project" value="TreeGrafter"/>
</dbReference>
<dbReference type="HAMAP" id="MF_00337">
    <property type="entry name" value="Exonuc_7_S"/>
    <property type="match status" value="1"/>
</dbReference>
<evidence type="ECO:0000256" key="1">
    <source>
        <dbReference type="ARBA" id="ARBA00009998"/>
    </source>
</evidence>
<name>A0A4V3RY01_9PROT</name>
<sequence length="85" mass="9368">MSATTHDDISQMSFEKALAELERIVQQLESGEVELEQSIAIYERGAALRAHCEARLKDAELKVEKIVFGPDGKPGTEPADLDRQG</sequence>
<evidence type="ECO:0000256" key="2">
    <source>
        <dbReference type="ARBA" id="ARBA00022490"/>
    </source>
</evidence>
<keyword evidence="8" id="KW-1185">Reference proteome</keyword>
<evidence type="ECO:0000256" key="6">
    <source>
        <dbReference type="HAMAP-Rule" id="MF_00337"/>
    </source>
</evidence>
<organism evidence="7 8">
    <name type="scientific">Marinicauda algicola</name>
    <dbReference type="NCBI Taxonomy" id="2029849"/>
    <lineage>
        <taxon>Bacteria</taxon>
        <taxon>Pseudomonadati</taxon>
        <taxon>Pseudomonadota</taxon>
        <taxon>Alphaproteobacteria</taxon>
        <taxon>Maricaulales</taxon>
        <taxon>Maricaulaceae</taxon>
        <taxon>Marinicauda</taxon>
    </lineage>
</organism>
<keyword evidence="2 6" id="KW-0963">Cytoplasm</keyword>
<comment type="similarity">
    <text evidence="1 6">Belongs to the XseB family.</text>
</comment>
<dbReference type="InterPro" id="IPR037004">
    <property type="entry name" value="Exonuc_VII_ssu_sf"/>
</dbReference>
<dbReference type="Proteomes" id="UP000308054">
    <property type="component" value="Unassembled WGS sequence"/>
</dbReference>
<keyword evidence="5 6" id="KW-0269">Exonuclease</keyword>
<dbReference type="RefSeq" id="WP_135996335.1">
    <property type="nucleotide sequence ID" value="NZ_CP071057.1"/>
</dbReference>
<evidence type="ECO:0000256" key="4">
    <source>
        <dbReference type="ARBA" id="ARBA00022801"/>
    </source>
</evidence>
<dbReference type="NCBIfam" id="NF002139">
    <property type="entry name" value="PRK00977.1-3"/>
    <property type="match status" value="1"/>
</dbReference>
<dbReference type="Gene3D" id="1.10.287.1040">
    <property type="entry name" value="Exonuclease VII, small subunit"/>
    <property type="match status" value="1"/>
</dbReference>
<gene>
    <name evidence="6" type="primary">xseB</name>
    <name evidence="7" type="ORF">E5163_11780</name>
</gene>
<dbReference type="AlphaFoldDB" id="A0A4V3RY01"/>
<comment type="function">
    <text evidence="6">Bidirectionally degrades single-stranded DNA into large acid-insoluble oligonucleotides, which are then degraded further into small acid-soluble oligonucleotides.</text>
</comment>
<dbReference type="NCBIfam" id="TIGR01280">
    <property type="entry name" value="xseB"/>
    <property type="match status" value="1"/>
</dbReference>
<dbReference type="EMBL" id="SRXW01000003">
    <property type="protein sequence ID" value="TGY88489.1"/>
    <property type="molecule type" value="Genomic_DNA"/>
</dbReference>
<comment type="catalytic activity">
    <reaction evidence="6">
        <text>Exonucleolytic cleavage in either 5'- to 3'- or 3'- to 5'-direction to yield nucleoside 5'-phosphates.</text>
        <dbReference type="EC" id="3.1.11.6"/>
    </reaction>
</comment>
<dbReference type="NCBIfam" id="NF002140">
    <property type="entry name" value="PRK00977.1-4"/>
    <property type="match status" value="1"/>
</dbReference>
<reference evidence="7 8" key="1">
    <citation type="journal article" date="2017" name="Int. J. Syst. Evol. Microbiol.">
        <title>Marinicauda algicola sp. nov., isolated from a marine red alga Rhodosorus marinus.</title>
        <authorList>
            <person name="Jeong S.E."/>
            <person name="Jeon S.H."/>
            <person name="Chun B.H."/>
            <person name="Kim D.W."/>
            <person name="Jeon C.O."/>
        </authorList>
    </citation>
    <scope>NUCLEOTIDE SEQUENCE [LARGE SCALE GENOMIC DNA]</scope>
    <source>
        <strain evidence="7 8">JCM 31718</strain>
    </source>
</reference>
<dbReference type="InterPro" id="IPR003761">
    <property type="entry name" value="Exonuc_VII_S"/>
</dbReference>
<keyword evidence="4 6" id="KW-0378">Hydrolase</keyword>
<protein>
    <recommendedName>
        <fullName evidence="6">Exodeoxyribonuclease 7 small subunit</fullName>
        <ecNumber evidence="6">3.1.11.6</ecNumber>
    </recommendedName>
    <alternativeName>
        <fullName evidence="6">Exodeoxyribonuclease VII small subunit</fullName>
        <shortName evidence="6">Exonuclease VII small subunit</shortName>
    </alternativeName>
</protein>
<evidence type="ECO:0000313" key="8">
    <source>
        <dbReference type="Proteomes" id="UP000308054"/>
    </source>
</evidence>
<dbReference type="EC" id="3.1.11.6" evidence="6"/>
<dbReference type="PANTHER" id="PTHR34137:SF1">
    <property type="entry name" value="EXODEOXYRIBONUCLEASE 7 SMALL SUBUNIT"/>
    <property type="match status" value="1"/>
</dbReference>
<dbReference type="SUPFAM" id="SSF116842">
    <property type="entry name" value="XseB-like"/>
    <property type="match status" value="1"/>
</dbReference>
<evidence type="ECO:0000313" key="7">
    <source>
        <dbReference type="EMBL" id="TGY88489.1"/>
    </source>
</evidence>
<evidence type="ECO:0000256" key="5">
    <source>
        <dbReference type="ARBA" id="ARBA00022839"/>
    </source>
</evidence>
<accession>A0A4V3RY01</accession>
<dbReference type="OrthoDB" id="9808145at2"/>
<comment type="subunit">
    <text evidence="6">Heterooligomer composed of large and small subunits.</text>
</comment>
<dbReference type="PANTHER" id="PTHR34137">
    <property type="entry name" value="EXODEOXYRIBONUCLEASE 7 SMALL SUBUNIT"/>
    <property type="match status" value="1"/>
</dbReference>
<dbReference type="GO" id="GO:0006308">
    <property type="term" value="P:DNA catabolic process"/>
    <property type="evidence" value="ECO:0007669"/>
    <property type="project" value="UniProtKB-UniRule"/>
</dbReference>
<dbReference type="GO" id="GO:0008855">
    <property type="term" value="F:exodeoxyribonuclease VII activity"/>
    <property type="evidence" value="ECO:0007669"/>
    <property type="project" value="UniProtKB-UniRule"/>
</dbReference>
<proteinExistence type="inferred from homology"/>
<comment type="subcellular location">
    <subcellularLocation>
        <location evidence="6">Cytoplasm</location>
    </subcellularLocation>
</comment>